<dbReference type="SMART" id="SM00382">
    <property type="entry name" value="AAA"/>
    <property type="match status" value="1"/>
</dbReference>
<dbReference type="PROSITE" id="PS50893">
    <property type="entry name" value="ABC_TRANSPORTER_2"/>
    <property type="match status" value="1"/>
</dbReference>
<organism evidence="6 7">
    <name type="scientific">Priestia endophytica DSM 13796</name>
    <dbReference type="NCBI Taxonomy" id="1121089"/>
    <lineage>
        <taxon>Bacteria</taxon>
        <taxon>Bacillati</taxon>
        <taxon>Bacillota</taxon>
        <taxon>Bacilli</taxon>
        <taxon>Bacillales</taxon>
        <taxon>Bacillaceae</taxon>
        <taxon>Priestia</taxon>
    </lineage>
</organism>
<gene>
    <name evidence="6" type="ORF">SAMN02745910_05220</name>
</gene>
<feature type="domain" description="ABC transporter" evidence="5">
    <location>
        <begin position="6"/>
        <end position="231"/>
    </location>
</feature>
<keyword evidence="7" id="KW-1185">Reference proteome</keyword>
<proteinExistence type="inferred from homology"/>
<dbReference type="SUPFAM" id="SSF52540">
    <property type="entry name" value="P-loop containing nucleoside triphosphate hydrolases"/>
    <property type="match status" value="1"/>
</dbReference>
<evidence type="ECO:0000256" key="2">
    <source>
        <dbReference type="ARBA" id="ARBA00022448"/>
    </source>
</evidence>
<keyword evidence="3" id="KW-0547">Nucleotide-binding</keyword>
<accession>A0A1I6C7K2</accession>
<dbReference type="PANTHER" id="PTHR43335">
    <property type="entry name" value="ABC TRANSPORTER, ATP-BINDING PROTEIN"/>
    <property type="match status" value="1"/>
</dbReference>
<name>A0A1I6C7K2_9BACI</name>
<sequence length="304" mass="34260">MRNLKLEIRNVTKSFKGRVAVSNFSMELHSGECLGLIGPNGAGKSTLIKIIADIISSSEGEVLLNGKNVSKMKREIGYLPQYPNFFPWMTAKETLMFMGQLSGLKKAELTKSISNILIKVGLDGTEDLKVSTFSGGMKQRLGIAQALLHKPSLIIMDEPVSALDPIGRREVLNLIENIKKDTTVLLSTHILSDVEEICDRFVIIKDGMKIEDTTIRELLKRNSKSKLSLEITLKDFEWINVAKNLSYVKDIEVTGNKVKVEVRNLEKNKTLLLKHALDYNVDIIKFQMYNDTLEDMFLKMVVEK</sequence>
<evidence type="ECO:0000259" key="5">
    <source>
        <dbReference type="PROSITE" id="PS50893"/>
    </source>
</evidence>
<dbReference type="InterPro" id="IPR027417">
    <property type="entry name" value="P-loop_NTPase"/>
</dbReference>
<evidence type="ECO:0000256" key="1">
    <source>
        <dbReference type="ARBA" id="ARBA00005417"/>
    </source>
</evidence>
<evidence type="ECO:0000256" key="3">
    <source>
        <dbReference type="ARBA" id="ARBA00022741"/>
    </source>
</evidence>
<keyword evidence="2" id="KW-0813">Transport</keyword>
<dbReference type="PROSITE" id="PS00211">
    <property type="entry name" value="ABC_TRANSPORTER_1"/>
    <property type="match status" value="1"/>
</dbReference>
<dbReference type="Pfam" id="PF00005">
    <property type="entry name" value="ABC_tran"/>
    <property type="match status" value="1"/>
</dbReference>
<evidence type="ECO:0000256" key="4">
    <source>
        <dbReference type="ARBA" id="ARBA00022840"/>
    </source>
</evidence>
<comment type="similarity">
    <text evidence="1">Belongs to the ABC transporter superfamily.</text>
</comment>
<dbReference type="GO" id="GO:0005524">
    <property type="term" value="F:ATP binding"/>
    <property type="evidence" value="ECO:0007669"/>
    <property type="project" value="UniProtKB-KW"/>
</dbReference>
<dbReference type="Proteomes" id="UP000182762">
    <property type="component" value="Unassembled WGS sequence"/>
</dbReference>
<evidence type="ECO:0000313" key="6">
    <source>
        <dbReference type="EMBL" id="SFQ89176.1"/>
    </source>
</evidence>
<protein>
    <submittedName>
        <fullName evidence="6">ABC-2 type transport system ATP-binding protein</fullName>
    </submittedName>
</protein>
<dbReference type="InterPro" id="IPR003439">
    <property type="entry name" value="ABC_transporter-like_ATP-bd"/>
</dbReference>
<keyword evidence="4 6" id="KW-0067">ATP-binding</keyword>
<dbReference type="Pfam" id="PF13732">
    <property type="entry name" value="DrrA1-3_C"/>
    <property type="match status" value="1"/>
</dbReference>
<dbReference type="PANTHER" id="PTHR43335:SF11">
    <property type="entry name" value="ABC TRANSPORTER RELATED"/>
    <property type="match status" value="1"/>
</dbReference>
<evidence type="ECO:0000313" key="7">
    <source>
        <dbReference type="Proteomes" id="UP000182762"/>
    </source>
</evidence>
<dbReference type="InterPro" id="IPR003593">
    <property type="entry name" value="AAA+_ATPase"/>
</dbReference>
<dbReference type="EMBL" id="FOXX01000032">
    <property type="protein sequence ID" value="SFQ89176.1"/>
    <property type="molecule type" value="Genomic_DNA"/>
</dbReference>
<dbReference type="Gene3D" id="3.40.50.300">
    <property type="entry name" value="P-loop containing nucleotide triphosphate hydrolases"/>
    <property type="match status" value="1"/>
</dbReference>
<dbReference type="InterPro" id="IPR017871">
    <property type="entry name" value="ABC_transporter-like_CS"/>
</dbReference>
<reference evidence="6 7" key="1">
    <citation type="submission" date="2016-10" db="EMBL/GenBank/DDBJ databases">
        <authorList>
            <person name="Varghese N."/>
            <person name="Submissions S."/>
        </authorList>
    </citation>
    <scope>NUCLEOTIDE SEQUENCE [LARGE SCALE GENOMIC DNA]</scope>
    <source>
        <strain evidence="6 7">DSM 13796</strain>
    </source>
</reference>
<comment type="caution">
    <text evidence="6">The sequence shown here is derived from an EMBL/GenBank/DDBJ whole genome shotgun (WGS) entry which is preliminary data.</text>
</comment>
<dbReference type="CDD" id="cd03230">
    <property type="entry name" value="ABC_DR_subfamily_A"/>
    <property type="match status" value="1"/>
</dbReference>
<dbReference type="InterPro" id="IPR025302">
    <property type="entry name" value="DrrA1/2-like_C"/>
</dbReference>